<proteinExistence type="predicted"/>
<dbReference type="AlphaFoldDB" id="A0A7C8I182"/>
<name>A0A7C8I182_9PLEO</name>
<accession>A0A7C8I182</accession>
<dbReference type="EMBL" id="JAADJZ010000020">
    <property type="protein sequence ID" value="KAF2868094.1"/>
    <property type="molecule type" value="Genomic_DNA"/>
</dbReference>
<comment type="caution">
    <text evidence="1">The sequence shown here is derived from an EMBL/GenBank/DDBJ whole genome shotgun (WGS) entry which is preliminary data.</text>
</comment>
<organism evidence="1 2">
    <name type="scientific">Massariosphaeria phaeospora</name>
    <dbReference type="NCBI Taxonomy" id="100035"/>
    <lineage>
        <taxon>Eukaryota</taxon>
        <taxon>Fungi</taxon>
        <taxon>Dikarya</taxon>
        <taxon>Ascomycota</taxon>
        <taxon>Pezizomycotina</taxon>
        <taxon>Dothideomycetes</taxon>
        <taxon>Pleosporomycetidae</taxon>
        <taxon>Pleosporales</taxon>
        <taxon>Pleosporales incertae sedis</taxon>
        <taxon>Massariosphaeria</taxon>
    </lineage>
</organism>
<reference evidence="1 2" key="1">
    <citation type="submission" date="2020-01" db="EMBL/GenBank/DDBJ databases">
        <authorList>
            <consortium name="DOE Joint Genome Institute"/>
            <person name="Haridas S."/>
            <person name="Albert R."/>
            <person name="Binder M."/>
            <person name="Bloem J."/>
            <person name="Labutti K."/>
            <person name="Salamov A."/>
            <person name="Andreopoulos B."/>
            <person name="Baker S.E."/>
            <person name="Barry K."/>
            <person name="Bills G."/>
            <person name="Bluhm B.H."/>
            <person name="Cannon C."/>
            <person name="Castanera R."/>
            <person name="Culley D.E."/>
            <person name="Daum C."/>
            <person name="Ezra D."/>
            <person name="Gonzalez J.B."/>
            <person name="Henrissat B."/>
            <person name="Kuo A."/>
            <person name="Liang C."/>
            <person name="Lipzen A."/>
            <person name="Lutzoni F."/>
            <person name="Magnuson J."/>
            <person name="Mondo S."/>
            <person name="Nolan M."/>
            <person name="Ohm R."/>
            <person name="Pangilinan J."/>
            <person name="Park H.-J.H."/>
            <person name="Ramirez L."/>
            <person name="Alfaro M."/>
            <person name="Sun H."/>
            <person name="Tritt A."/>
            <person name="Yoshinaga Y."/>
            <person name="Zwiers L.-H.L."/>
            <person name="Turgeon B.G."/>
            <person name="Goodwin S.B."/>
            <person name="Spatafora J.W."/>
            <person name="Crous P.W."/>
            <person name="Grigoriev I.V."/>
        </authorList>
    </citation>
    <scope>NUCLEOTIDE SEQUENCE [LARGE SCALE GENOMIC DNA]</scope>
    <source>
        <strain evidence="1 2">CBS 611.86</strain>
    </source>
</reference>
<dbReference type="OrthoDB" id="3799120at2759"/>
<evidence type="ECO:0000313" key="1">
    <source>
        <dbReference type="EMBL" id="KAF2868094.1"/>
    </source>
</evidence>
<keyword evidence="2" id="KW-1185">Reference proteome</keyword>
<sequence>MAKTKLSSASSEHLYTYRWEWDTYHYAALEQRPQQPALINPLPAHCVQLFSPLYTKLPRELVDQIFQHALQTTKSTYTVQRQGLIFRYTRGASEPFPFPLESHVCDTSSSKDQNIALAIIAGQMPACFFASNTFYVHQRFSTNLVDLLEKDFGGTGCIPGKHIKRLQIAISEPSYTDIETDSGGHPPSLPAEKCREKIRQDLQCLTTLNPQSPPVYAVKDLGLSITVVVVPVFEASPHVDVTFLFDDEKREWDPAQIQRRVKKVLVSEWNVDEDDYWDS</sequence>
<protein>
    <submittedName>
        <fullName evidence="1">Uncharacterized protein</fullName>
    </submittedName>
</protein>
<evidence type="ECO:0000313" key="2">
    <source>
        <dbReference type="Proteomes" id="UP000481861"/>
    </source>
</evidence>
<gene>
    <name evidence="1" type="ORF">BDV95DRAFT_610067</name>
</gene>
<dbReference type="Proteomes" id="UP000481861">
    <property type="component" value="Unassembled WGS sequence"/>
</dbReference>